<accession>A0ABD5PC98</accession>
<sequence length="156" mass="17116">MGEAARRVQERLRGRLADAHPEFDWTVEHRVAGTPVDVAGDGPSSDGETLVLVELEWRRADPADNTAKLFRHLAAGTLDAYDRVVVRQAFTHYYALASGGVSSKRQNAEFVGDRVARTYEHVGYEAVTLPFDPPKRGGEMPAGWGEAVDAVARELL</sequence>
<comment type="caution">
    <text evidence="1">The sequence shown here is derived from an EMBL/GenBank/DDBJ whole genome shotgun (WGS) entry which is preliminary data.</text>
</comment>
<evidence type="ECO:0008006" key="3">
    <source>
        <dbReference type="Google" id="ProtNLM"/>
    </source>
</evidence>
<proteinExistence type="predicted"/>
<dbReference type="EMBL" id="JBHSDS010000006">
    <property type="protein sequence ID" value="MFC4358099.1"/>
    <property type="molecule type" value="Genomic_DNA"/>
</dbReference>
<reference evidence="1 2" key="1">
    <citation type="journal article" date="2019" name="Int. J. Syst. Evol. Microbiol.">
        <title>The Global Catalogue of Microorganisms (GCM) 10K type strain sequencing project: providing services to taxonomists for standard genome sequencing and annotation.</title>
        <authorList>
            <consortium name="The Broad Institute Genomics Platform"/>
            <consortium name="The Broad Institute Genome Sequencing Center for Infectious Disease"/>
            <person name="Wu L."/>
            <person name="Ma J."/>
        </authorList>
    </citation>
    <scope>NUCLEOTIDE SEQUENCE [LARGE SCALE GENOMIC DNA]</scope>
    <source>
        <strain evidence="1 2">CGMCC 1.12553</strain>
    </source>
</reference>
<protein>
    <recommendedName>
        <fullName evidence="3">Restriction endonuclease</fullName>
    </recommendedName>
</protein>
<gene>
    <name evidence="1" type="ORF">ACFO0N_09080</name>
</gene>
<dbReference type="Proteomes" id="UP001595921">
    <property type="component" value="Unassembled WGS sequence"/>
</dbReference>
<evidence type="ECO:0000313" key="1">
    <source>
        <dbReference type="EMBL" id="MFC4358099.1"/>
    </source>
</evidence>
<organism evidence="1 2">
    <name type="scientific">Halobium salinum</name>
    <dbReference type="NCBI Taxonomy" id="1364940"/>
    <lineage>
        <taxon>Archaea</taxon>
        <taxon>Methanobacteriati</taxon>
        <taxon>Methanobacteriota</taxon>
        <taxon>Stenosarchaea group</taxon>
        <taxon>Halobacteria</taxon>
        <taxon>Halobacteriales</taxon>
        <taxon>Haloferacaceae</taxon>
        <taxon>Halobium</taxon>
    </lineage>
</organism>
<dbReference type="RefSeq" id="WP_267624322.1">
    <property type="nucleotide sequence ID" value="NZ_JAODIW010000008.1"/>
</dbReference>
<name>A0ABD5PC98_9EURY</name>
<dbReference type="AlphaFoldDB" id="A0ABD5PC98"/>
<evidence type="ECO:0000313" key="2">
    <source>
        <dbReference type="Proteomes" id="UP001595921"/>
    </source>
</evidence>
<keyword evidence="2" id="KW-1185">Reference proteome</keyword>